<name>A0A938YX83_9ARCH</name>
<gene>
    <name evidence="2" type="ORF">JW744_02670</name>
</gene>
<dbReference type="Proteomes" id="UP000809243">
    <property type="component" value="Unassembled WGS sequence"/>
</dbReference>
<dbReference type="EMBL" id="JAFGDB010000041">
    <property type="protein sequence ID" value="MBN2067346.1"/>
    <property type="molecule type" value="Genomic_DNA"/>
</dbReference>
<dbReference type="GO" id="GO:0010038">
    <property type="term" value="P:response to metal ion"/>
    <property type="evidence" value="ECO:0007669"/>
    <property type="project" value="InterPro"/>
</dbReference>
<comment type="caution">
    <text evidence="2">The sequence shown here is derived from an EMBL/GenBank/DDBJ whole genome shotgun (WGS) entry which is preliminary data.</text>
</comment>
<accession>A0A938YX83</accession>
<reference evidence="2" key="1">
    <citation type="submission" date="2021-01" db="EMBL/GenBank/DDBJ databases">
        <title>Active Sulfur Cycling in an Early Earth Analoge.</title>
        <authorList>
            <person name="Hahn C.R."/>
            <person name="Youssef N.H."/>
            <person name="Elshahed M."/>
        </authorList>
    </citation>
    <scope>NUCLEOTIDE SEQUENCE</scope>
    <source>
        <strain evidence="2">Zod_Metabat.1151</strain>
    </source>
</reference>
<dbReference type="InterPro" id="IPR004323">
    <property type="entry name" value="Ion_tolerance_CutA"/>
</dbReference>
<dbReference type="PANTHER" id="PTHR23419">
    <property type="entry name" value="DIVALENT CATION TOLERANCE CUTA-RELATED"/>
    <property type="match status" value="1"/>
</dbReference>
<dbReference type="InterPro" id="IPR015867">
    <property type="entry name" value="N-reg_PII/ATP_PRibTrfase_C"/>
</dbReference>
<evidence type="ECO:0000313" key="3">
    <source>
        <dbReference type="Proteomes" id="UP000809243"/>
    </source>
</evidence>
<dbReference type="GO" id="GO:0005507">
    <property type="term" value="F:copper ion binding"/>
    <property type="evidence" value="ECO:0007669"/>
    <property type="project" value="TreeGrafter"/>
</dbReference>
<evidence type="ECO:0000313" key="2">
    <source>
        <dbReference type="EMBL" id="MBN2067346.1"/>
    </source>
</evidence>
<dbReference type="Gene3D" id="3.30.70.120">
    <property type="match status" value="1"/>
</dbReference>
<comment type="similarity">
    <text evidence="1">Belongs to the CutA family.</text>
</comment>
<dbReference type="PANTHER" id="PTHR23419:SF8">
    <property type="entry name" value="FI09726P"/>
    <property type="match status" value="1"/>
</dbReference>
<proteinExistence type="inferred from homology"/>
<sequence length="102" mass="11561">MPAIGFVTCRDATGSRKIAQVLLEKRLVACANIIPKIESQYWWKGSLSKAAEALLLIKTRKELREKAMAEIKKLHSYELPIIEFSDSVVSKGAEEWIKKETK</sequence>
<dbReference type="InterPro" id="IPR011322">
    <property type="entry name" value="N-reg_PII-like_a/b"/>
</dbReference>
<protein>
    <submittedName>
        <fullName evidence="2">Divalent-cation tolerance protein CutA</fullName>
    </submittedName>
</protein>
<dbReference type="Pfam" id="PF03091">
    <property type="entry name" value="CutA1"/>
    <property type="match status" value="1"/>
</dbReference>
<dbReference type="AlphaFoldDB" id="A0A938YX83"/>
<organism evidence="2 3">
    <name type="scientific">Candidatus Iainarchaeum sp</name>
    <dbReference type="NCBI Taxonomy" id="3101447"/>
    <lineage>
        <taxon>Archaea</taxon>
        <taxon>Candidatus Iainarchaeota</taxon>
        <taxon>Candidatus Iainarchaeia</taxon>
        <taxon>Candidatus Iainarchaeales</taxon>
        <taxon>Candidatus Iainarchaeaceae</taxon>
        <taxon>Candidatus Iainarchaeum</taxon>
    </lineage>
</organism>
<dbReference type="SUPFAM" id="SSF54913">
    <property type="entry name" value="GlnB-like"/>
    <property type="match status" value="1"/>
</dbReference>
<evidence type="ECO:0000256" key="1">
    <source>
        <dbReference type="ARBA" id="ARBA00010169"/>
    </source>
</evidence>